<reference evidence="11 12" key="1">
    <citation type="journal article" date="2023" name="G3 (Bethesda)">
        <title>A chromosome-length genome assembly and annotation of blackberry (Rubus argutus, cv. 'Hillquist').</title>
        <authorList>
            <person name="Bruna T."/>
            <person name="Aryal R."/>
            <person name="Dudchenko O."/>
            <person name="Sargent D.J."/>
            <person name="Mead D."/>
            <person name="Buti M."/>
            <person name="Cavallini A."/>
            <person name="Hytonen T."/>
            <person name="Andres J."/>
            <person name="Pham M."/>
            <person name="Weisz D."/>
            <person name="Mascagni F."/>
            <person name="Usai G."/>
            <person name="Natali L."/>
            <person name="Bassil N."/>
            <person name="Fernandez G.E."/>
            <person name="Lomsadze A."/>
            <person name="Armour M."/>
            <person name="Olukolu B."/>
            <person name="Poorten T."/>
            <person name="Britton C."/>
            <person name="Davik J."/>
            <person name="Ashrafi H."/>
            <person name="Aiden E.L."/>
            <person name="Borodovsky M."/>
            <person name="Worthington M."/>
        </authorList>
    </citation>
    <scope>NUCLEOTIDE SEQUENCE [LARGE SCALE GENOMIC DNA]</scope>
    <source>
        <strain evidence="11">PI 553951</strain>
    </source>
</reference>
<proteinExistence type="predicted"/>
<dbReference type="Pfam" id="PF13962">
    <property type="entry name" value="PGG"/>
    <property type="match status" value="1"/>
</dbReference>
<accession>A0AAW1W0E2</accession>
<dbReference type="Proteomes" id="UP001457282">
    <property type="component" value="Unassembled WGS sequence"/>
</dbReference>
<evidence type="ECO:0000256" key="9">
    <source>
        <dbReference type="SAM" id="Phobius"/>
    </source>
</evidence>
<dbReference type="PANTHER" id="PTHR24186">
    <property type="entry name" value="PROTEIN PHOSPHATASE 1 REGULATORY SUBUNIT"/>
    <property type="match status" value="1"/>
</dbReference>
<dbReference type="InterPro" id="IPR036770">
    <property type="entry name" value="Ankyrin_rpt-contain_sf"/>
</dbReference>
<keyword evidence="2 9" id="KW-0812">Transmembrane</keyword>
<gene>
    <name evidence="11" type="ORF">M0R45_037747</name>
</gene>
<evidence type="ECO:0000256" key="6">
    <source>
        <dbReference type="ARBA" id="ARBA00023136"/>
    </source>
</evidence>
<dbReference type="PROSITE" id="PS50088">
    <property type="entry name" value="ANK_REPEAT"/>
    <property type="match status" value="3"/>
</dbReference>
<organism evidence="11 12">
    <name type="scientific">Rubus argutus</name>
    <name type="common">Southern blackberry</name>
    <dbReference type="NCBI Taxonomy" id="59490"/>
    <lineage>
        <taxon>Eukaryota</taxon>
        <taxon>Viridiplantae</taxon>
        <taxon>Streptophyta</taxon>
        <taxon>Embryophyta</taxon>
        <taxon>Tracheophyta</taxon>
        <taxon>Spermatophyta</taxon>
        <taxon>Magnoliopsida</taxon>
        <taxon>eudicotyledons</taxon>
        <taxon>Gunneridae</taxon>
        <taxon>Pentapetalae</taxon>
        <taxon>rosids</taxon>
        <taxon>fabids</taxon>
        <taxon>Rosales</taxon>
        <taxon>Rosaceae</taxon>
        <taxon>Rosoideae</taxon>
        <taxon>Rosoideae incertae sedis</taxon>
        <taxon>Rubus</taxon>
    </lineage>
</organism>
<evidence type="ECO:0000256" key="7">
    <source>
        <dbReference type="PROSITE-ProRule" id="PRU00023"/>
    </source>
</evidence>
<feature type="compositionally biased region" description="Polar residues" evidence="8">
    <location>
        <begin position="252"/>
        <end position="265"/>
    </location>
</feature>
<comment type="subcellular location">
    <subcellularLocation>
        <location evidence="1">Membrane</location>
        <topology evidence="1">Multi-pass membrane protein</topology>
    </subcellularLocation>
</comment>
<dbReference type="GO" id="GO:0005886">
    <property type="term" value="C:plasma membrane"/>
    <property type="evidence" value="ECO:0007669"/>
    <property type="project" value="TreeGrafter"/>
</dbReference>
<dbReference type="EMBL" id="JBEDUW010000007">
    <property type="protein sequence ID" value="KAK9913948.1"/>
    <property type="molecule type" value="Genomic_DNA"/>
</dbReference>
<dbReference type="Gene3D" id="1.25.40.20">
    <property type="entry name" value="Ankyrin repeat-containing domain"/>
    <property type="match status" value="1"/>
</dbReference>
<feature type="transmembrane region" description="Helical" evidence="9">
    <location>
        <begin position="462"/>
        <end position="485"/>
    </location>
</feature>
<keyword evidence="5 7" id="KW-0040">ANK repeat</keyword>
<evidence type="ECO:0000256" key="3">
    <source>
        <dbReference type="ARBA" id="ARBA00022737"/>
    </source>
</evidence>
<evidence type="ECO:0000256" key="5">
    <source>
        <dbReference type="ARBA" id="ARBA00023043"/>
    </source>
</evidence>
<keyword evidence="4 9" id="KW-1133">Transmembrane helix</keyword>
<name>A0AAW1W0E2_RUBAR</name>
<dbReference type="InterPro" id="IPR026961">
    <property type="entry name" value="PGG_dom"/>
</dbReference>
<feature type="domain" description="PGG" evidence="10">
    <location>
        <begin position="406"/>
        <end position="507"/>
    </location>
</feature>
<dbReference type="PANTHER" id="PTHR24186:SF56">
    <property type="entry name" value="PGG DOMAIN-CONTAINING PROTEIN"/>
    <property type="match status" value="1"/>
</dbReference>
<feature type="region of interest" description="Disordered" evidence="8">
    <location>
        <begin position="249"/>
        <end position="278"/>
    </location>
</feature>
<evidence type="ECO:0000256" key="4">
    <source>
        <dbReference type="ARBA" id="ARBA00022989"/>
    </source>
</evidence>
<evidence type="ECO:0000313" key="11">
    <source>
        <dbReference type="EMBL" id="KAK9913948.1"/>
    </source>
</evidence>
<feature type="repeat" description="ANK" evidence="7">
    <location>
        <begin position="69"/>
        <end position="101"/>
    </location>
</feature>
<evidence type="ECO:0000313" key="12">
    <source>
        <dbReference type="Proteomes" id="UP001457282"/>
    </source>
</evidence>
<keyword evidence="3" id="KW-0677">Repeat</keyword>
<dbReference type="PROSITE" id="PS50297">
    <property type="entry name" value="ANK_REP_REGION"/>
    <property type="match status" value="3"/>
</dbReference>
<evidence type="ECO:0000256" key="8">
    <source>
        <dbReference type="SAM" id="MobiDB-lite"/>
    </source>
</evidence>
<feature type="transmembrane region" description="Helical" evidence="9">
    <location>
        <begin position="497"/>
        <end position="514"/>
    </location>
</feature>
<feature type="repeat" description="ANK" evidence="7">
    <location>
        <begin position="35"/>
        <end position="57"/>
    </location>
</feature>
<dbReference type="AlphaFoldDB" id="A0AAW1W0E2"/>
<keyword evidence="12" id="KW-1185">Reference proteome</keyword>
<dbReference type="Pfam" id="PF12796">
    <property type="entry name" value="Ank_2"/>
    <property type="match status" value="2"/>
</dbReference>
<dbReference type="SMART" id="SM00248">
    <property type="entry name" value="ANK"/>
    <property type="match status" value="5"/>
</dbReference>
<dbReference type="InterPro" id="IPR002110">
    <property type="entry name" value="Ankyrin_rpt"/>
</dbReference>
<dbReference type="SUPFAM" id="SSF48403">
    <property type="entry name" value="Ankyrin repeat"/>
    <property type="match status" value="1"/>
</dbReference>
<protein>
    <recommendedName>
        <fullName evidence="10">PGG domain-containing protein</fullName>
    </recommendedName>
</protein>
<feature type="repeat" description="ANK" evidence="7">
    <location>
        <begin position="103"/>
        <end position="125"/>
    </location>
</feature>
<evidence type="ECO:0000256" key="1">
    <source>
        <dbReference type="ARBA" id="ARBA00004141"/>
    </source>
</evidence>
<keyword evidence="6 9" id="KW-0472">Membrane</keyword>
<sequence length="575" mass="63598">MDTRLFEVSQTGNVQVLHQLLEENPLLLHNISLASGESPLHVASVAGHVDFVKEILRLKPAFAEEFNQDGFNPIHVASANGYLEMVRELLRVDPKLSQLKGRDQWTPLHYAAKRGRVDIIRELVSACPESVEDVTVQGETAFHLGVKNSQFEAIRVLLELVREMDKLDILNIKDNLGNSVLHLATWKKQHQVVEWLVGIGTAPARVLEVTNVNQSGLTALDLLLVFPSEAGDREIEEILRGAGAWRARETVHSSPDVPSSSQDHNQMAPESHQEQPNVAASGALDIAHSSYDVPSFSPNHNQMAPLTTHQEQSNNVALSAPDIVHPSSDLPSFSQNHIQMTPQLTHQDQPNDAASSALDIVHSIPDAAVIQPHSQNHFQMTSETRQEQPDNLVEYFTFRWGRDKPDDARTALLVVAVLVATATYDIALNPPGGLWQDTNLSTNGTDPPHLAGTSNIATFYPVYSIIGAVFNSIGFSVSLHMINILTTNFPLRLELQVCGLAMYLTYINGLITIAPGMTAGWYSLFALTPFLPPVVMFAARKVKELSEHLLNPMMELSELLLNRMPILRRFISYLN</sequence>
<evidence type="ECO:0000259" key="10">
    <source>
        <dbReference type="Pfam" id="PF13962"/>
    </source>
</evidence>
<evidence type="ECO:0000256" key="2">
    <source>
        <dbReference type="ARBA" id="ARBA00022692"/>
    </source>
</evidence>
<comment type="caution">
    <text evidence="11">The sequence shown here is derived from an EMBL/GenBank/DDBJ whole genome shotgun (WGS) entry which is preliminary data.</text>
</comment>